<dbReference type="PANTHER" id="PTHR43199">
    <property type="entry name" value="GLUTATHIONE HYDROLASE"/>
    <property type="match status" value="1"/>
</dbReference>
<keyword evidence="2 5" id="KW-0808">Transferase</keyword>
<dbReference type="PANTHER" id="PTHR43199:SF1">
    <property type="entry name" value="GLUTATHIONE HYDROLASE PROENZYME"/>
    <property type="match status" value="1"/>
</dbReference>
<dbReference type="Gene3D" id="3.60.20.40">
    <property type="match status" value="1"/>
</dbReference>
<dbReference type="EMBL" id="SIRE01000004">
    <property type="protein sequence ID" value="TBL80719.1"/>
    <property type="molecule type" value="Genomic_DNA"/>
</dbReference>
<evidence type="ECO:0000313" key="5">
    <source>
        <dbReference type="EMBL" id="TBL80719.1"/>
    </source>
</evidence>
<accession>A0A4Q9DUS1</accession>
<reference evidence="5 6" key="1">
    <citation type="submission" date="2019-02" db="EMBL/GenBank/DDBJ databases">
        <title>Paenibacillus sp. nov., isolated from surface-sterilized tissue of Thalictrum simplex L.</title>
        <authorList>
            <person name="Tuo L."/>
        </authorList>
    </citation>
    <scope>NUCLEOTIDE SEQUENCE [LARGE SCALE GENOMIC DNA]</scope>
    <source>
        <strain evidence="5 6">N2SHLJ1</strain>
    </source>
</reference>
<comment type="similarity">
    <text evidence="1">Belongs to the gamma-glutamyltransferase family.</text>
</comment>
<evidence type="ECO:0000256" key="1">
    <source>
        <dbReference type="ARBA" id="ARBA00009381"/>
    </source>
</evidence>
<evidence type="ECO:0000313" key="6">
    <source>
        <dbReference type="Proteomes" id="UP000293142"/>
    </source>
</evidence>
<keyword evidence="4" id="KW-0865">Zymogen</keyword>
<dbReference type="Pfam" id="PF01019">
    <property type="entry name" value="G_glu_transpept"/>
    <property type="match status" value="1"/>
</dbReference>
<dbReference type="InterPro" id="IPR029055">
    <property type="entry name" value="Ntn_hydrolases_N"/>
</dbReference>
<sequence length="499" mass="54605">MNCTNQGSYGVSAAHPLATDAGIRILEQGGNAVDAVVAVSFALGVVEPYASGVGGGGATMLYDAAAGDPRFFDYREVLPASGIVSPKEIGVCGFVRGMEEMHRKLGSLPWSELLQPAIEIAEQGFVTSDILEYQLTTVAYLNRSAMPHFFPDGEPLKAGSLLVQPELAETLRHIALQGSRYFYEGALAEEIVRLVEGMSLTDLKDYKMLERTPVYGRFAGYDVVGSPAPLAGITIIQALQMAEYVKLSSYAEQSAEFVHLTADIIKTCFDDRKLVMGDPAFVHVPSAEMTMSDYALRLARNLSPHRLADAPVETPRDYNSTTHFVVVDRAGVVASVTNTVSDFFGSGVYVRGFFLNNQMRNFSSDAGSPNKAEPGKRPHSYVSPTMLFQQGKPFFTLGSSGGNRVPTILTRLLVRFLQNGVSLEEAVRLPRFYSDERLIYLEEDLAEADKTKLLRMGYRLQYHPVPIRYGGIHGMVLGEQGAVHGIADPRRKGKCTIRR</sequence>
<dbReference type="InterPro" id="IPR051792">
    <property type="entry name" value="GGT_bact"/>
</dbReference>
<evidence type="ECO:0000256" key="3">
    <source>
        <dbReference type="ARBA" id="ARBA00022801"/>
    </source>
</evidence>
<keyword evidence="3" id="KW-0378">Hydrolase</keyword>
<dbReference type="AlphaFoldDB" id="A0A4Q9DUS1"/>
<dbReference type="SUPFAM" id="SSF56235">
    <property type="entry name" value="N-terminal nucleophile aminohydrolases (Ntn hydrolases)"/>
    <property type="match status" value="1"/>
</dbReference>
<dbReference type="OrthoDB" id="9781342at2"/>
<dbReference type="Gene3D" id="1.10.246.130">
    <property type="match status" value="1"/>
</dbReference>
<gene>
    <name evidence="5" type="ORF">EYB31_05695</name>
</gene>
<dbReference type="Proteomes" id="UP000293142">
    <property type="component" value="Unassembled WGS sequence"/>
</dbReference>
<dbReference type="GO" id="GO:0016787">
    <property type="term" value="F:hydrolase activity"/>
    <property type="evidence" value="ECO:0007669"/>
    <property type="project" value="UniProtKB-KW"/>
</dbReference>
<evidence type="ECO:0000256" key="2">
    <source>
        <dbReference type="ARBA" id="ARBA00022679"/>
    </source>
</evidence>
<dbReference type="InterPro" id="IPR043138">
    <property type="entry name" value="GGT_lsub"/>
</dbReference>
<dbReference type="InterPro" id="IPR043137">
    <property type="entry name" value="GGT_ssub_C"/>
</dbReference>
<evidence type="ECO:0000256" key="4">
    <source>
        <dbReference type="ARBA" id="ARBA00023145"/>
    </source>
</evidence>
<dbReference type="RefSeq" id="WP_131012320.1">
    <property type="nucleotide sequence ID" value="NZ_SIRE01000004.1"/>
</dbReference>
<dbReference type="GO" id="GO:0016740">
    <property type="term" value="F:transferase activity"/>
    <property type="evidence" value="ECO:0007669"/>
    <property type="project" value="UniProtKB-KW"/>
</dbReference>
<keyword evidence="6" id="KW-1185">Reference proteome</keyword>
<organism evidence="5 6">
    <name type="scientific">Paenibacillus thalictri</name>
    <dbReference type="NCBI Taxonomy" id="2527873"/>
    <lineage>
        <taxon>Bacteria</taxon>
        <taxon>Bacillati</taxon>
        <taxon>Bacillota</taxon>
        <taxon>Bacilli</taxon>
        <taxon>Bacillales</taxon>
        <taxon>Paenibacillaceae</taxon>
        <taxon>Paenibacillus</taxon>
    </lineage>
</organism>
<protein>
    <submittedName>
        <fullName evidence="5">Gamma-glutamyltransferase family protein</fullName>
    </submittedName>
</protein>
<name>A0A4Q9DUS1_9BACL</name>
<proteinExistence type="inferred from homology"/>
<dbReference type="PRINTS" id="PR01210">
    <property type="entry name" value="GGTRANSPTASE"/>
</dbReference>
<comment type="caution">
    <text evidence="5">The sequence shown here is derived from an EMBL/GenBank/DDBJ whole genome shotgun (WGS) entry which is preliminary data.</text>
</comment>